<dbReference type="AlphaFoldDB" id="R0IGP1"/>
<gene>
    <name evidence="1" type="ORF">CARUB_v10021247mg</name>
</gene>
<keyword evidence="2" id="KW-1185">Reference proteome</keyword>
<sequence length="75" mass="8632">MSCNQSSPYCSEVPINWLIHGKYQIMHHQTVITQIRVFKIWGTRNNWGTGVGRPARGEFCKSKQRQHIGQPITPP</sequence>
<dbReference type="Proteomes" id="UP000029121">
    <property type="component" value="Unassembled WGS sequence"/>
</dbReference>
<dbReference type="EMBL" id="KB870806">
    <property type="protein sequence ID" value="EOA35983.1"/>
    <property type="molecule type" value="Genomic_DNA"/>
</dbReference>
<protein>
    <submittedName>
        <fullName evidence="1">Uncharacterized protein</fullName>
    </submittedName>
</protein>
<evidence type="ECO:0000313" key="2">
    <source>
        <dbReference type="Proteomes" id="UP000029121"/>
    </source>
</evidence>
<reference evidence="2" key="1">
    <citation type="journal article" date="2013" name="Nat. Genet.">
        <title>The Capsella rubella genome and the genomic consequences of rapid mating system evolution.</title>
        <authorList>
            <person name="Slotte T."/>
            <person name="Hazzouri K.M."/>
            <person name="Agren J.A."/>
            <person name="Koenig D."/>
            <person name="Maumus F."/>
            <person name="Guo Y.L."/>
            <person name="Steige K."/>
            <person name="Platts A.E."/>
            <person name="Escobar J.S."/>
            <person name="Newman L.K."/>
            <person name="Wang W."/>
            <person name="Mandakova T."/>
            <person name="Vello E."/>
            <person name="Smith L.M."/>
            <person name="Henz S.R."/>
            <person name="Steffen J."/>
            <person name="Takuno S."/>
            <person name="Brandvain Y."/>
            <person name="Coop G."/>
            <person name="Andolfatto P."/>
            <person name="Hu T.T."/>
            <person name="Blanchette M."/>
            <person name="Clark R.M."/>
            <person name="Quesneville H."/>
            <person name="Nordborg M."/>
            <person name="Gaut B.S."/>
            <person name="Lysak M.A."/>
            <person name="Jenkins J."/>
            <person name="Grimwood J."/>
            <person name="Chapman J."/>
            <person name="Prochnik S."/>
            <person name="Shu S."/>
            <person name="Rokhsar D."/>
            <person name="Schmutz J."/>
            <person name="Weigel D."/>
            <person name="Wright S.I."/>
        </authorList>
    </citation>
    <scope>NUCLEOTIDE SEQUENCE [LARGE SCALE GENOMIC DNA]</scope>
    <source>
        <strain evidence="2">cv. Monte Gargano</strain>
    </source>
</reference>
<evidence type="ECO:0000313" key="1">
    <source>
        <dbReference type="EMBL" id="EOA35983.1"/>
    </source>
</evidence>
<proteinExistence type="predicted"/>
<name>R0IGP1_9BRAS</name>
<accession>R0IGP1</accession>
<organism evidence="1 2">
    <name type="scientific">Capsella rubella</name>
    <dbReference type="NCBI Taxonomy" id="81985"/>
    <lineage>
        <taxon>Eukaryota</taxon>
        <taxon>Viridiplantae</taxon>
        <taxon>Streptophyta</taxon>
        <taxon>Embryophyta</taxon>
        <taxon>Tracheophyta</taxon>
        <taxon>Spermatophyta</taxon>
        <taxon>Magnoliopsida</taxon>
        <taxon>eudicotyledons</taxon>
        <taxon>Gunneridae</taxon>
        <taxon>Pentapetalae</taxon>
        <taxon>rosids</taxon>
        <taxon>malvids</taxon>
        <taxon>Brassicales</taxon>
        <taxon>Brassicaceae</taxon>
        <taxon>Camelineae</taxon>
        <taxon>Capsella</taxon>
    </lineage>
</organism>